<dbReference type="Pfam" id="PF12867">
    <property type="entry name" value="DinB_2"/>
    <property type="match status" value="1"/>
</dbReference>
<sequence length="178" mass="19403">MEEVLDQLESHWVHQLRPRLDGLTDEEYLWEPVADCWSVRPRTQVPEAVAHGSGAYVWEHGPTAGREPLTTIAWRIGHLAEGLAATAGTFFGGPSVDLDSYDYAGTATTALAQLDDEYAGFVAGVRALGDVGLSEPQGDRSPPAYAQAPVARVVMYTAVEVFHHGAEACLLRDLFLRR</sequence>
<evidence type="ECO:0000313" key="2">
    <source>
        <dbReference type="EMBL" id="MBL0747509.1"/>
    </source>
</evidence>
<dbReference type="Proteomes" id="UP000636918">
    <property type="component" value="Unassembled WGS sequence"/>
</dbReference>
<gene>
    <name evidence="2" type="ORF">JI751_07805</name>
</gene>
<protein>
    <submittedName>
        <fullName evidence="2">DinB family protein</fullName>
    </submittedName>
</protein>
<dbReference type="SUPFAM" id="SSF109854">
    <property type="entry name" value="DinB/YfiT-like putative metalloenzymes"/>
    <property type="match status" value="1"/>
</dbReference>
<comment type="caution">
    <text evidence="2">The sequence shown here is derived from an EMBL/GenBank/DDBJ whole genome shotgun (WGS) entry which is preliminary data.</text>
</comment>
<feature type="domain" description="DinB-like" evidence="1">
    <location>
        <begin position="7"/>
        <end position="167"/>
    </location>
</feature>
<dbReference type="InterPro" id="IPR034660">
    <property type="entry name" value="DinB/YfiT-like"/>
</dbReference>
<accession>A0ABS1L728</accession>
<dbReference type="EMBL" id="JAERSG010000002">
    <property type="protein sequence ID" value="MBL0747509.1"/>
    <property type="molecule type" value="Genomic_DNA"/>
</dbReference>
<name>A0ABS1L728_9ACTN</name>
<keyword evidence="3" id="KW-1185">Reference proteome</keyword>
<reference evidence="2 3" key="1">
    <citation type="submission" date="2021-01" db="EMBL/GenBank/DDBJ databases">
        <title>Genome seq and assembly of Nocardiodes sp. G10.</title>
        <authorList>
            <person name="Chhetri G."/>
        </authorList>
    </citation>
    <scope>NUCLEOTIDE SEQUENCE [LARGE SCALE GENOMIC DNA]</scope>
    <source>
        <strain evidence="2 3">G10</strain>
    </source>
</reference>
<organism evidence="2 3">
    <name type="scientific">Nocardioides baculatus</name>
    <dbReference type="NCBI Taxonomy" id="2801337"/>
    <lineage>
        <taxon>Bacteria</taxon>
        <taxon>Bacillati</taxon>
        <taxon>Actinomycetota</taxon>
        <taxon>Actinomycetes</taxon>
        <taxon>Propionibacteriales</taxon>
        <taxon>Nocardioidaceae</taxon>
        <taxon>Nocardioides</taxon>
    </lineage>
</organism>
<dbReference type="InterPro" id="IPR024775">
    <property type="entry name" value="DinB-like"/>
</dbReference>
<proteinExistence type="predicted"/>
<evidence type="ECO:0000259" key="1">
    <source>
        <dbReference type="Pfam" id="PF12867"/>
    </source>
</evidence>
<evidence type="ECO:0000313" key="3">
    <source>
        <dbReference type="Proteomes" id="UP000636918"/>
    </source>
</evidence>